<dbReference type="Proteomes" id="UP001438707">
    <property type="component" value="Unassembled WGS sequence"/>
</dbReference>
<feature type="region of interest" description="Disordered" evidence="1">
    <location>
        <begin position="547"/>
        <end position="610"/>
    </location>
</feature>
<comment type="caution">
    <text evidence="3">The sequence shown here is derived from an EMBL/GenBank/DDBJ whole genome shotgun (WGS) entry which is preliminary data.</text>
</comment>
<evidence type="ECO:0000313" key="3">
    <source>
        <dbReference type="EMBL" id="KAK9817621.1"/>
    </source>
</evidence>
<feature type="region of interest" description="Disordered" evidence="1">
    <location>
        <begin position="641"/>
        <end position="664"/>
    </location>
</feature>
<feature type="compositionally biased region" description="Polar residues" evidence="1">
    <location>
        <begin position="981"/>
        <end position="1003"/>
    </location>
</feature>
<feature type="compositionally biased region" description="Basic and acidic residues" evidence="1">
    <location>
        <begin position="939"/>
        <end position="949"/>
    </location>
</feature>
<feature type="region of interest" description="Disordered" evidence="1">
    <location>
        <begin position="220"/>
        <end position="261"/>
    </location>
</feature>
<dbReference type="EMBL" id="JALJOS010000063">
    <property type="protein sequence ID" value="KAK9817621.1"/>
    <property type="molecule type" value="Genomic_DNA"/>
</dbReference>
<keyword evidence="2" id="KW-0472">Membrane</keyword>
<feature type="compositionally biased region" description="Low complexity" evidence="1">
    <location>
        <begin position="475"/>
        <end position="490"/>
    </location>
</feature>
<organism evidence="3 4">
    <name type="scientific">Apatococcus lobatus</name>
    <dbReference type="NCBI Taxonomy" id="904363"/>
    <lineage>
        <taxon>Eukaryota</taxon>
        <taxon>Viridiplantae</taxon>
        <taxon>Chlorophyta</taxon>
        <taxon>core chlorophytes</taxon>
        <taxon>Trebouxiophyceae</taxon>
        <taxon>Chlorellales</taxon>
        <taxon>Chlorellaceae</taxon>
        <taxon>Apatococcus</taxon>
    </lineage>
</organism>
<feature type="region of interest" description="Disordered" evidence="1">
    <location>
        <begin position="875"/>
        <end position="1021"/>
    </location>
</feature>
<dbReference type="AlphaFoldDB" id="A0AAW1Q9D8"/>
<feature type="compositionally biased region" description="Low complexity" evidence="1">
    <location>
        <begin position="702"/>
        <end position="716"/>
    </location>
</feature>
<feature type="region of interest" description="Disordered" evidence="1">
    <location>
        <begin position="410"/>
        <end position="454"/>
    </location>
</feature>
<keyword evidence="2" id="KW-1133">Transmembrane helix</keyword>
<feature type="transmembrane region" description="Helical" evidence="2">
    <location>
        <begin position="96"/>
        <end position="122"/>
    </location>
</feature>
<protein>
    <submittedName>
        <fullName evidence="3">Uncharacterized protein</fullName>
    </submittedName>
</protein>
<evidence type="ECO:0000256" key="1">
    <source>
        <dbReference type="SAM" id="MobiDB-lite"/>
    </source>
</evidence>
<feature type="compositionally biased region" description="Polar residues" evidence="1">
    <location>
        <begin position="900"/>
        <end position="913"/>
    </location>
</feature>
<accession>A0AAW1Q9D8</accession>
<feature type="region of interest" description="Disordered" evidence="1">
    <location>
        <begin position="684"/>
        <end position="772"/>
    </location>
</feature>
<reference evidence="3 4" key="1">
    <citation type="journal article" date="2024" name="Nat. Commun.">
        <title>Phylogenomics reveals the evolutionary origins of lichenization in chlorophyte algae.</title>
        <authorList>
            <person name="Puginier C."/>
            <person name="Libourel C."/>
            <person name="Otte J."/>
            <person name="Skaloud P."/>
            <person name="Haon M."/>
            <person name="Grisel S."/>
            <person name="Petersen M."/>
            <person name="Berrin J.G."/>
            <person name="Delaux P.M."/>
            <person name="Dal Grande F."/>
            <person name="Keller J."/>
        </authorList>
    </citation>
    <scope>NUCLEOTIDE SEQUENCE [LARGE SCALE GENOMIC DNA]</scope>
    <source>
        <strain evidence="3 4">SAG 2145</strain>
    </source>
</reference>
<sequence length="1021" mass="106893">MPKQDQSTRRCSGNYAVENTSDAAEPGWNIPAQHQGPLFSPLKPLQAEGQAAASPVKANPWAVEFPGSDASPPKPSQAQRPAAPLKQRALKPAAPLASSATSLASILCLGVTALIVAAPFLLDTNPWQTLPHSAGISKHMPLFPMQPYAMDLTAPPLHSQLWYLQHRAPTDTISEAAEAAPSLEDASLHGSDTAAACHSDGLASFSEIWDTLDDIWTSEGPSPECLTGAADEPANGSGGSRDDTTEEIPMEHGTEGMQEMSPVEKGISSSAWACVDGGMSWRSRARLTASLLGRVAAREAACGAHHLIHILQDLLQLLHSAAVDMYQRSIGVVKKLQALAVRFRNEDTAQVAKQVVSDLRAAMAGKVWGLYDLAAPLYAQGMRQIHAAWAVAVQMPRQVLDQVKTGLGWLPEDQQDESSDDNASEAQEFDYDDSWLPEPASGGSQPDITESWPEASELAFSPGSAQDIFQDIGMQQQQLDQSVQQDSNLQGQQTASSSASPAGDVYGHDSGLSHEAAQHPAMDVGSWPAEGLPQSAHMEMHTLHVPEPHITPTTAPEAEPSWSNAPEGAGHFPQDDGLLTSPEMSAGQYHDSLSVPTERSDLQSDRLSAQASLHQAFPMAAEPSQHDAEGILPVELSLQHDSDTQSTSQHNAAMDAPPESPDESLGDLAWLAAHEASLTQALTNRQRHGSDPQLSGAEEPADSAQQGAGSALQASPISPPPTAIPIQGHSEGPVMKPPPAATILSDAAAGGLEPEHPQPECTLAGGSKESRLGQGHAGVNLLAQVAKAGLRALEPAANYVEDLVGMHASSLMWILGTIIIAGISMALMSHLMHASPAVQARQPVQASLLPRNEAGGASAAARSAISMSAPSASAHASHGIAAQQAASTAHPYDQARPDSAQPSGSVQPSTLSGAVTVKPIDAAPQGSGMLQINNEGDEVSSREVAEPSHSRPPRAPGHTTSMAGVSHTSHPPGSVLRRSSRLASKSQAGGSATSQPGSPSHMSEGSVRKVYRTLELPEHDA</sequence>
<feature type="region of interest" description="Disordered" evidence="1">
    <location>
        <begin position="475"/>
        <end position="532"/>
    </location>
</feature>
<gene>
    <name evidence="3" type="ORF">WJX74_006053</name>
</gene>
<evidence type="ECO:0000313" key="4">
    <source>
        <dbReference type="Proteomes" id="UP001438707"/>
    </source>
</evidence>
<keyword evidence="2" id="KW-0812">Transmembrane</keyword>
<name>A0AAW1Q9D8_9CHLO</name>
<feature type="region of interest" description="Disordered" evidence="1">
    <location>
        <begin position="1"/>
        <end position="86"/>
    </location>
</feature>
<feature type="compositionally biased region" description="Acidic residues" evidence="1">
    <location>
        <begin position="413"/>
        <end position="435"/>
    </location>
</feature>
<feature type="compositionally biased region" description="Low complexity" evidence="1">
    <location>
        <begin position="875"/>
        <end position="887"/>
    </location>
</feature>
<feature type="compositionally biased region" description="Polar residues" evidence="1">
    <location>
        <begin position="958"/>
        <end position="971"/>
    </location>
</feature>
<evidence type="ECO:0000256" key="2">
    <source>
        <dbReference type="SAM" id="Phobius"/>
    </source>
</evidence>
<proteinExistence type="predicted"/>
<feature type="compositionally biased region" description="Polar residues" evidence="1">
    <location>
        <begin position="491"/>
        <end position="500"/>
    </location>
</feature>
<keyword evidence="4" id="KW-1185">Reference proteome</keyword>